<keyword evidence="7 10" id="KW-0119">Carbohydrate metabolism</keyword>
<dbReference type="EC" id="2.4.1.25" evidence="3 10"/>
<dbReference type="OrthoDB" id="9763489at2"/>
<evidence type="ECO:0000256" key="10">
    <source>
        <dbReference type="RuleBase" id="RU361207"/>
    </source>
</evidence>
<dbReference type="GO" id="GO:0005975">
    <property type="term" value="P:carbohydrate metabolic process"/>
    <property type="evidence" value="ECO:0007669"/>
    <property type="project" value="InterPro"/>
</dbReference>
<evidence type="ECO:0000313" key="11">
    <source>
        <dbReference type="EMBL" id="KJZ08612.1"/>
    </source>
</evidence>
<dbReference type="GO" id="GO:0004134">
    <property type="term" value="F:4-alpha-glucanotransferase activity"/>
    <property type="evidence" value="ECO:0007669"/>
    <property type="project" value="UniProtKB-EC"/>
</dbReference>
<keyword evidence="6 10" id="KW-0808">Transferase</keyword>
<dbReference type="PANTHER" id="PTHR32438:SF5">
    <property type="entry name" value="4-ALPHA-GLUCANOTRANSFERASE DPE1, CHLOROPLASTIC_AMYLOPLASTIC"/>
    <property type="match status" value="1"/>
</dbReference>
<evidence type="ECO:0000256" key="3">
    <source>
        <dbReference type="ARBA" id="ARBA00012560"/>
    </source>
</evidence>
<evidence type="ECO:0000256" key="8">
    <source>
        <dbReference type="ARBA" id="ARBA00031423"/>
    </source>
</evidence>
<name>A0A0F4QPQ7_9GAMM</name>
<comment type="catalytic activity">
    <reaction evidence="1 10">
        <text>Transfers a segment of a (1-&gt;4)-alpha-D-glucan to a new position in an acceptor, which may be glucose or a (1-&gt;4)-alpha-D-glucan.</text>
        <dbReference type="EC" id="2.4.1.25"/>
    </reaction>
</comment>
<dbReference type="NCBIfam" id="TIGR00217">
    <property type="entry name" value="malQ"/>
    <property type="match status" value="1"/>
</dbReference>
<evidence type="ECO:0000256" key="1">
    <source>
        <dbReference type="ARBA" id="ARBA00000439"/>
    </source>
</evidence>
<evidence type="ECO:0000256" key="2">
    <source>
        <dbReference type="ARBA" id="ARBA00005684"/>
    </source>
</evidence>
<dbReference type="Pfam" id="PF02446">
    <property type="entry name" value="Glyco_hydro_77"/>
    <property type="match status" value="2"/>
</dbReference>
<dbReference type="Proteomes" id="UP000033452">
    <property type="component" value="Unassembled WGS sequence"/>
</dbReference>
<dbReference type="RefSeq" id="WP_046005264.1">
    <property type="nucleotide sequence ID" value="NZ_JXYA01000026.1"/>
</dbReference>
<dbReference type="InterPro" id="IPR003385">
    <property type="entry name" value="Glyco_hydro_77"/>
</dbReference>
<reference evidence="11 12" key="1">
    <citation type="journal article" date="2015" name="BMC Genomics">
        <title>Genome mining reveals unlocked bioactive potential of marine Gram-negative bacteria.</title>
        <authorList>
            <person name="Machado H."/>
            <person name="Sonnenschein E.C."/>
            <person name="Melchiorsen J."/>
            <person name="Gram L."/>
        </authorList>
    </citation>
    <scope>NUCLEOTIDE SEQUENCE [LARGE SCALE GENOMIC DNA]</scope>
    <source>
        <strain evidence="11 12">S2471</strain>
    </source>
</reference>
<keyword evidence="5 10" id="KW-0328">Glycosyltransferase</keyword>
<sequence length="660" mass="74580">MQGLEQLFYLHGIGFDYTKYNGEHVYFDHATRVDALRCCGVNTDDESHIAELNFLLDVEPWLEVVDEVVLAEAETGCFSLKVPQTARHSSVVIQIPELALSTCIALSQAEVCGDYHYNGQIYLDLKVSVGALPAGYFNAQIEGVFGTKTTELWSVPKRCYAIEQDDVKRTGLSLQLYTLRSERNAGVGDFRDLHQVISSAAIMHCDFILLNPLHLLFESEPERASPYSPSHRCLINPLYIALDWAIDTLREDFQLSIDEILGSAQNECVQNYIDYSAVAKTKYAVLTQLFDKCEAVPAVRQALSEFKHDKEQTLSHSELTEREWFMQWLAHRQLGACQLHARQEGMAIGLINDLAVGCAQEGDEFTHNEALFAKGANVGAPPDPWAEAGQNWGLPALNPIKIKQHNYAYFRSLVRSNMASFGALRIDHVMAIRRLWWCFESQGKQDGCYIYYPFEHLLAILKIESHLNRAMVIGEDLGIVPPEVSAAMSDANLYGNILMYFAKDHLGQFKPVEQYRADTLLMVANHDVAPFSAWWCHTDISLKQDYQLCSEHEAKEMIKAREDDKARLLIWLGLGGAHDAHQLSDANNIYAAIVKKLAASPSKLLAIQLDDLEQQQLPVNIPGTDREYPNWRRRLAIPAEQTLEQNSHLMKEIKRIREQA</sequence>
<dbReference type="AlphaFoldDB" id="A0A0F4QPQ7"/>
<evidence type="ECO:0000256" key="9">
    <source>
        <dbReference type="ARBA" id="ARBA00031501"/>
    </source>
</evidence>
<evidence type="ECO:0000313" key="12">
    <source>
        <dbReference type="Proteomes" id="UP000033452"/>
    </source>
</evidence>
<keyword evidence="12" id="KW-1185">Reference proteome</keyword>
<dbReference type="InterPro" id="IPR017853">
    <property type="entry name" value="GH"/>
</dbReference>
<accession>A0A0F4QPQ7</accession>
<organism evidence="11 12">
    <name type="scientific">Pseudoalteromonas rubra</name>
    <dbReference type="NCBI Taxonomy" id="43658"/>
    <lineage>
        <taxon>Bacteria</taxon>
        <taxon>Pseudomonadati</taxon>
        <taxon>Pseudomonadota</taxon>
        <taxon>Gammaproteobacteria</taxon>
        <taxon>Alteromonadales</taxon>
        <taxon>Pseudoalteromonadaceae</taxon>
        <taxon>Pseudoalteromonas</taxon>
    </lineage>
</organism>
<comment type="similarity">
    <text evidence="2 10">Belongs to the disproportionating enzyme family.</text>
</comment>
<dbReference type="PATRIC" id="fig|43658.5.peg.2591"/>
<dbReference type="Gene3D" id="3.20.20.80">
    <property type="entry name" value="Glycosidases"/>
    <property type="match status" value="2"/>
</dbReference>
<protein>
    <recommendedName>
        <fullName evidence="4 10">4-alpha-glucanotransferase</fullName>
        <ecNumber evidence="3 10">2.4.1.25</ecNumber>
    </recommendedName>
    <alternativeName>
        <fullName evidence="8 10">Amylomaltase</fullName>
    </alternativeName>
    <alternativeName>
        <fullName evidence="9 10">Disproportionating enzyme</fullName>
    </alternativeName>
</protein>
<evidence type="ECO:0000256" key="5">
    <source>
        <dbReference type="ARBA" id="ARBA00022676"/>
    </source>
</evidence>
<proteinExistence type="inferred from homology"/>
<comment type="caution">
    <text evidence="11">The sequence shown here is derived from an EMBL/GenBank/DDBJ whole genome shotgun (WGS) entry which is preliminary data.</text>
</comment>
<evidence type="ECO:0000256" key="4">
    <source>
        <dbReference type="ARBA" id="ARBA00020295"/>
    </source>
</evidence>
<dbReference type="SUPFAM" id="SSF51445">
    <property type="entry name" value="(Trans)glycosidases"/>
    <property type="match status" value="1"/>
</dbReference>
<dbReference type="EMBL" id="JXYA01000026">
    <property type="protein sequence ID" value="KJZ08612.1"/>
    <property type="molecule type" value="Genomic_DNA"/>
</dbReference>
<evidence type="ECO:0000256" key="6">
    <source>
        <dbReference type="ARBA" id="ARBA00022679"/>
    </source>
</evidence>
<gene>
    <name evidence="11" type="ORF">TW77_12245</name>
</gene>
<dbReference type="PANTHER" id="PTHR32438">
    <property type="entry name" value="4-ALPHA-GLUCANOTRANSFERASE DPE1, CHLOROPLASTIC/AMYLOPLASTIC"/>
    <property type="match status" value="1"/>
</dbReference>
<evidence type="ECO:0000256" key="7">
    <source>
        <dbReference type="ARBA" id="ARBA00023277"/>
    </source>
</evidence>